<dbReference type="PANTHER" id="PTHR14493">
    <property type="entry name" value="UNKEMPT FAMILY MEMBER"/>
    <property type="match status" value="1"/>
</dbReference>
<keyword evidence="4" id="KW-0238">DNA-binding</keyword>
<evidence type="ECO:0000256" key="1">
    <source>
        <dbReference type="ARBA" id="ARBA00022723"/>
    </source>
</evidence>
<dbReference type="GO" id="GO:0008270">
    <property type="term" value="F:zinc ion binding"/>
    <property type="evidence" value="ECO:0007669"/>
    <property type="project" value="UniProtKB-KW"/>
</dbReference>
<dbReference type="GO" id="GO:0003677">
    <property type="term" value="F:DNA binding"/>
    <property type="evidence" value="ECO:0007669"/>
    <property type="project" value="UniProtKB-KW"/>
</dbReference>
<gene>
    <name evidence="7" type="ORF">HPP92_008717</name>
</gene>
<keyword evidence="2 5" id="KW-0863">Zinc-finger</keyword>
<evidence type="ECO:0000313" key="7">
    <source>
        <dbReference type="EMBL" id="KAG0486622.1"/>
    </source>
</evidence>
<dbReference type="EMBL" id="JADCNM010000004">
    <property type="protein sequence ID" value="KAG0486622.1"/>
    <property type="molecule type" value="Genomic_DNA"/>
</dbReference>
<dbReference type="Gene3D" id="3.30.1370.210">
    <property type="match status" value="1"/>
</dbReference>
<proteinExistence type="predicted"/>
<protein>
    <recommendedName>
        <fullName evidence="6">C3H1-type domain-containing protein</fullName>
    </recommendedName>
</protein>
<dbReference type="OrthoDB" id="410307at2759"/>
<evidence type="ECO:0000256" key="3">
    <source>
        <dbReference type="ARBA" id="ARBA00022833"/>
    </source>
</evidence>
<evidence type="ECO:0000259" key="6">
    <source>
        <dbReference type="PROSITE" id="PS50103"/>
    </source>
</evidence>
<dbReference type="InterPro" id="IPR057444">
    <property type="entry name" value="Znf-CCCH_AtC3H23-like"/>
</dbReference>
<reference evidence="7 8" key="1">
    <citation type="journal article" date="2020" name="Nat. Food">
        <title>A phased Vanilla planifolia genome enables genetic improvement of flavour and production.</title>
        <authorList>
            <person name="Hasing T."/>
            <person name="Tang H."/>
            <person name="Brym M."/>
            <person name="Khazi F."/>
            <person name="Huang T."/>
            <person name="Chambers A.H."/>
        </authorList>
    </citation>
    <scope>NUCLEOTIDE SEQUENCE [LARGE SCALE GENOMIC DNA]</scope>
    <source>
        <tissue evidence="7">Leaf</tissue>
    </source>
</reference>
<keyword evidence="1 5" id="KW-0479">Metal-binding</keyword>
<dbReference type="Pfam" id="PF00642">
    <property type="entry name" value="zf-CCCH"/>
    <property type="match status" value="1"/>
</dbReference>
<name>A0A835V5X8_VANPL</name>
<dbReference type="InterPro" id="IPR036855">
    <property type="entry name" value="Znf_CCCH_sf"/>
</dbReference>
<feature type="zinc finger region" description="C3H1-type" evidence="5">
    <location>
        <begin position="70"/>
        <end position="98"/>
    </location>
</feature>
<accession>A0A835V5X8</accession>
<feature type="domain" description="C3H1-type" evidence="6">
    <location>
        <begin position="70"/>
        <end position="98"/>
    </location>
</feature>
<dbReference type="SMART" id="SM00356">
    <property type="entry name" value="ZnF_C3H1"/>
    <property type="match status" value="2"/>
</dbReference>
<dbReference type="PROSITE" id="PS50103">
    <property type="entry name" value="ZF_C3H1"/>
    <property type="match status" value="1"/>
</dbReference>
<dbReference type="Pfam" id="PF25512">
    <property type="entry name" value="zf-CCCH_AtC3H23"/>
    <property type="match status" value="1"/>
</dbReference>
<dbReference type="InterPro" id="IPR045234">
    <property type="entry name" value="Unkempt-like"/>
</dbReference>
<dbReference type="AlphaFoldDB" id="A0A835V5X8"/>
<dbReference type="PANTHER" id="PTHR14493:SF155">
    <property type="entry name" value="ZINC FINGER CCCH DOMAIN-CONTAINING PROTEIN 20"/>
    <property type="match status" value="1"/>
</dbReference>
<dbReference type="Proteomes" id="UP000639772">
    <property type="component" value="Unassembled WGS sequence"/>
</dbReference>
<sequence length="197" mass="22789">MNMRMEIELTELIVRLAGHDAMLRAAAMDEFLMYTYKVRRCPKTRSHDWTYCPYAHRGEKARRRDPRKFPYHGIACPEFRHAGECRRGQNCEYAHGVFEFWLHPTRYRTRLCEAGLMCPRRVCFFAHSPEELRPEVIHDCFRCELRGHTVGVGRAVDDVVGPCCAKPACCLGGVGVERGEEDGLEMPDIEWVVDLVK</sequence>
<evidence type="ECO:0000313" key="8">
    <source>
        <dbReference type="Proteomes" id="UP000639772"/>
    </source>
</evidence>
<organism evidence="7 8">
    <name type="scientific">Vanilla planifolia</name>
    <name type="common">Vanilla</name>
    <dbReference type="NCBI Taxonomy" id="51239"/>
    <lineage>
        <taxon>Eukaryota</taxon>
        <taxon>Viridiplantae</taxon>
        <taxon>Streptophyta</taxon>
        <taxon>Embryophyta</taxon>
        <taxon>Tracheophyta</taxon>
        <taxon>Spermatophyta</taxon>
        <taxon>Magnoliopsida</taxon>
        <taxon>Liliopsida</taxon>
        <taxon>Asparagales</taxon>
        <taxon>Orchidaceae</taxon>
        <taxon>Vanilloideae</taxon>
        <taxon>Vanilleae</taxon>
        <taxon>Vanilla</taxon>
    </lineage>
</organism>
<evidence type="ECO:0000256" key="5">
    <source>
        <dbReference type="PROSITE-ProRule" id="PRU00723"/>
    </source>
</evidence>
<dbReference type="SUPFAM" id="SSF90229">
    <property type="entry name" value="CCCH zinc finger"/>
    <property type="match status" value="1"/>
</dbReference>
<evidence type="ECO:0000256" key="2">
    <source>
        <dbReference type="ARBA" id="ARBA00022771"/>
    </source>
</evidence>
<comment type="caution">
    <text evidence="7">The sequence shown here is derived from an EMBL/GenBank/DDBJ whole genome shotgun (WGS) entry which is preliminary data.</text>
</comment>
<dbReference type="InterPro" id="IPR000571">
    <property type="entry name" value="Znf_CCCH"/>
</dbReference>
<evidence type="ECO:0000256" key="4">
    <source>
        <dbReference type="ARBA" id="ARBA00023125"/>
    </source>
</evidence>
<keyword evidence="3 5" id="KW-0862">Zinc</keyword>